<organism evidence="1 2">
    <name type="scientific">Vreelandella azerica</name>
    <dbReference type="NCBI Taxonomy" id="2732867"/>
    <lineage>
        <taxon>Bacteria</taxon>
        <taxon>Pseudomonadati</taxon>
        <taxon>Pseudomonadota</taxon>
        <taxon>Gammaproteobacteria</taxon>
        <taxon>Oceanospirillales</taxon>
        <taxon>Halomonadaceae</taxon>
        <taxon>Vreelandella</taxon>
    </lineage>
</organism>
<dbReference type="AlphaFoldDB" id="A0A7Y3TYK7"/>
<comment type="caution">
    <text evidence="1">The sequence shown here is derived from an EMBL/GenBank/DDBJ whole genome shotgun (WGS) entry which is preliminary data.</text>
</comment>
<reference evidence="1 2" key="2">
    <citation type="submission" date="2020-06" db="EMBL/GenBank/DDBJ databases">
        <title>Halomonas songnenensis sp. nov., a moderately halophilic bacterium isolated from saline and alkaline soils.</title>
        <authorList>
            <person name="Jiang J."/>
            <person name="Pan Y."/>
        </authorList>
    </citation>
    <scope>NUCLEOTIDE SEQUENCE [LARGE SCALE GENOMIC DNA]</scope>
    <source>
        <strain evidence="1 2">TBZ9</strain>
    </source>
</reference>
<evidence type="ECO:0000313" key="1">
    <source>
        <dbReference type="EMBL" id="NOG32343.1"/>
    </source>
</evidence>
<accession>A0A7Y3TYK7</accession>
<sequence length="153" mass="16908">MARTDEILFRKQLDIRLLRHTFQRQTGLAVFALLWLPAAALAASGSWVASVPGTLVAMSDRPSETRRATPPPGTPVGEGVISQVQWRWELPPGQSVNAWLCHSQSCLALPMQRGSTRAFAGVSAQTPLHFRFTLPQGHRPVRVQGMQIIVNYQ</sequence>
<dbReference type="Proteomes" id="UP000588806">
    <property type="component" value="Unassembled WGS sequence"/>
</dbReference>
<keyword evidence="2" id="KW-1185">Reference proteome</keyword>
<keyword evidence="1" id="KW-0282">Flagellum</keyword>
<keyword evidence="1" id="KW-0966">Cell projection</keyword>
<dbReference type="EMBL" id="JABFHI010000005">
    <property type="protein sequence ID" value="NOG32343.1"/>
    <property type="molecule type" value="Genomic_DNA"/>
</dbReference>
<dbReference type="Pfam" id="PF06366">
    <property type="entry name" value="FlhE"/>
    <property type="match status" value="1"/>
</dbReference>
<evidence type="ECO:0000313" key="2">
    <source>
        <dbReference type="Proteomes" id="UP000588806"/>
    </source>
</evidence>
<keyword evidence="1" id="KW-0969">Cilium</keyword>
<dbReference type="InterPro" id="IPR009420">
    <property type="entry name" value="FlhE"/>
</dbReference>
<proteinExistence type="predicted"/>
<reference evidence="1 2" key="1">
    <citation type="submission" date="2020-05" db="EMBL/GenBank/DDBJ databases">
        <authorList>
            <person name="Ruan W."/>
            <person name="Jeon C.O."/>
            <person name="Chun B.H."/>
        </authorList>
    </citation>
    <scope>NUCLEOTIDE SEQUENCE [LARGE SCALE GENOMIC DNA]</scope>
    <source>
        <strain evidence="1 2">TBZ9</strain>
    </source>
</reference>
<protein>
    <submittedName>
        <fullName evidence="1">Flagellar FlhE</fullName>
    </submittedName>
</protein>
<gene>
    <name evidence="1" type="ORF">HLB35_12325</name>
</gene>
<name>A0A7Y3TYK7_9GAMM</name>